<reference evidence="2 3" key="1">
    <citation type="journal article" date="2003" name="Proc. Natl. Acad. Sci. U.S.A.">
        <title>The genome of Nanoarchaeum equitans: insights into early archaeal evolution and derived parasitism.</title>
        <authorList>
            <person name="Waters E."/>
            <person name="Hohn M.J."/>
            <person name="Ahel I."/>
            <person name="Graham D.E."/>
            <person name="Adams M.D."/>
            <person name="Barnstead M."/>
            <person name="Beeson K.Y."/>
            <person name="Bibbs L."/>
            <person name="Bolanos R."/>
            <person name="Keller M."/>
            <person name="Kretz K."/>
            <person name="Lin X."/>
            <person name="Mathur E."/>
            <person name="Ni J."/>
            <person name="Podar M."/>
            <person name="Richardson T."/>
            <person name="Sutton G.G."/>
            <person name="Simon M."/>
            <person name="Soll D."/>
            <person name="Stetter K.O."/>
            <person name="Short J.M."/>
            <person name="Noordewier M."/>
        </authorList>
    </citation>
    <scope>NUCLEOTIDE SEQUENCE [LARGE SCALE GENOMIC DNA]</scope>
    <source>
        <strain evidence="2 3">Kin4-M</strain>
    </source>
</reference>
<evidence type="ECO:0000313" key="2">
    <source>
        <dbReference type="EMBL" id="AAR39025.1"/>
    </source>
</evidence>
<accession>Q74NB7</accession>
<keyword evidence="1" id="KW-0812">Transmembrane</keyword>
<organism evidence="2 3">
    <name type="scientific">Nanoarchaeum equitans (strain Kin4-M)</name>
    <dbReference type="NCBI Taxonomy" id="228908"/>
    <lineage>
        <taxon>Archaea</taxon>
        <taxon>Nanobdellota</taxon>
        <taxon>Candidatus Nanoarchaeia</taxon>
        <taxon>Nanoarchaeales</taxon>
        <taxon>Nanoarchaeaceae</taxon>
        <taxon>Nanoarchaeum</taxon>
    </lineage>
</organism>
<dbReference type="STRING" id="228908.NEQ171"/>
<keyword evidence="3" id="KW-1185">Reference proteome</keyword>
<keyword evidence="1" id="KW-0472">Membrane</keyword>
<protein>
    <submittedName>
        <fullName evidence="2">NEQ171</fullName>
    </submittedName>
</protein>
<proteinExistence type="predicted"/>
<name>Q74NB7_NANEQ</name>
<dbReference type="AlphaFoldDB" id="Q74NB7"/>
<sequence>MEIPSCKMRSQFYIIAFTLLVLSLPIIFQNIHNQYYIEVFPKQKIEKPYYPYYFLQELLCIGNCHINLNEYSFLYGTVTPFIDTTSNFCQYFYPIIIPKRYYCDNWSEYGNCSINLTIGSLYIDGHFNINGNNYNGQYWIIKNGKNVFVYKIDPSNYNSYLTIKQNLSASKFDSITINITKAKEIRFFEKPSIPIGIGLLMPFNRINCDLYYSTNQNVYLTLANASLYSYKVTFTVNNNYSNVLVNVSLPTWLSDAYIIVYNDKILKFCYWNGNNCNNIPSNKIGVYFDSLTKDKTYTFYISLYWENISNSMSYNSINPNVSTSIISYKGIPISNYKEAIPNKFNTIFRPFSTRK</sequence>
<gene>
    <name evidence="2" type="ordered locus">NEQ171</name>
</gene>
<dbReference type="Proteomes" id="UP000000578">
    <property type="component" value="Chromosome"/>
</dbReference>
<evidence type="ECO:0000313" key="3">
    <source>
        <dbReference type="Proteomes" id="UP000000578"/>
    </source>
</evidence>
<evidence type="ECO:0000256" key="1">
    <source>
        <dbReference type="SAM" id="Phobius"/>
    </source>
</evidence>
<dbReference type="BioCyc" id="NEQU228908:GJB6-183-MONOMER"/>
<dbReference type="HOGENOM" id="CLU_779912_0_0_2"/>
<dbReference type="KEGG" id="neq:NEQ171"/>
<feature type="transmembrane region" description="Helical" evidence="1">
    <location>
        <begin position="12"/>
        <end position="31"/>
    </location>
</feature>
<dbReference type="EMBL" id="AE017199">
    <property type="protein sequence ID" value="AAR39025.1"/>
    <property type="molecule type" value="Genomic_DNA"/>
</dbReference>
<keyword evidence="1" id="KW-1133">Transmembrane helix</keyword>
<dbReference type="EnsemblBacteria" id="AAR39025">
    <property type="protein sequence ID" value="AAR39025"/>
    <property type="gene ID" value="NEQ171"/>
</dbReference>